<evidence type="ECO:0000313" key="2">
    <source>
        <dbReference type="EMBL" id="UWN57436.1"/>
    </source>
</evidence>
<dbReference type="RefSeq" id="WP_019245166.1">
    <property type="nucleotide sequence ID" value="NZ_CAPH01000006.1"/>
</dbReference>
<evidence type="ECO:0000313" key="3">
    <source>
        <dbReference type="Proteomes" id="UP001059295"/>
    </source>
</evidence>
<dbReference type="EMBL" id="CP102294">
    <property type="protein sequence ID" value="UWN57436.1"/>
    <property type="molecule type" value="Genomic_DNA"/>
</dbReference>
<sequence length="395" mass="43895">MGKIYRCLLLLTLAFFTFACEKDDDFPAPDVDRTVLVYLASDNNLYRFALQNLNDMKSAMKGLDGNLLVYIDEANGTSRLSKIESDGTERVIETYGKENSASAAVLRRVVDRALTLYPAESYGLILWSHGMGWIPAGIEETGTSSGLCCPRDTEAYPVTKHFGADTENGSSVHMEIPDLVAALPDGLTFDFILFDACFMGGVEVLYEMRHAAHYLIASPAEILGSGFPYDRIIPLIFSERLQLEEVCRQFMAYYRAQSGYNRSGSITLIRADQLDGLAAAARDVWSAGNLADVSAGEVQPFERMHTHKFFDLADYYSRLVPVPQYTDFDEQLSRTVLFSDYTDRIYSAVEYGSYGFFDVRTCCGLSTYIPQPGLPSHNEAYRSTAWARAMGAGGQ</sequence>
<dbReference type="Pfam" id="PF03415">
    <property type="entry name" value="Peptidase_C11"/>
    <property type="match status" value="1"/>
</dbReference>
<proteinExistence type="predicted"/>
<evidence type="ECO:0000256" key="1">
    <source>
        <dbReference type="SAM" id="SignalP"/>
    </source>
</evidence>
<dbReference type="Proteomes" id="UP001059295">
    <property type="component" value="Chromosome"/>
</dbReference>
<feature type="signal peptide" evidence="1">
    <location>
        <begin position="1"/>
        <end position="19"/>
    </location>
</feature>
<organism evidence="2 3">
    <name type="scientific">Alistipes ihumii AP11</name>
    <dbReference type="NCBI Taxonomy" id="1211813"/>
    <lineage>
        <taxon>Bacteria</taxon>
        <taxon>Pseudomonadati</taxon>
        <taxon>Bacteroidota</taxon>
        <taxon>Bacteroidia</taxon>
        <taxon>Bacteroidales</taxon>
        <taxon>Rikenellaceae</taxon>
        <taxon>Alistipes</taxon>
    </lineage>
</organism>
<keyword evidence="1" id="KW-0732">Signal</keyword>
<gene>
    <name evidence="2" type="ORF">NQ491_01275</name>
</gene>
<reference evidence="2" key="1">
    <citation type="journal article" date="2022" name="Cell">
        <title>Design, construction, and in vivo augmentation of a complex gut microbiome.</title>
        <authorList>
            <person name="Cheng A.G."/>
            <person name="Ho P.Y."/>
            <person name="Aranda-Diaz A."/>
            <person name="Jain S."/>
            <person name="Yu F.B."/>
            <person name="Meng X."/>
            <person name="Wang M."/>
            <person name="Iakiviak M."/>
            <person name="Nagashima K."/>
            <person name="Zhao A."/>
            <person name="Murugkar P."/>
            <person name="Patil A."/>
            <person name="Atabakhsh K."/>
            <person name="Weakley A."/>
            <person name="Yan J."/>
            <person name="Brumbaugh A.R."/>
            <person name="Higginbottom S."/>
            <person name="Dimas A."/>
            <person name="Shiver A.L."/>
            <person name="Deutschbauer A."/>
            <person name="Neff N."/>
            <person name="Sonnenburg J.L."/>
            <person name="Huang K.C."/>
            <person name="Fischbach M.A."/>
        </authorList>
    </citation>
    <scope>NUCLEOTIDE SEQUENCE</scope>
    <source>
        <strain evidence="2">AP11</strain>
    </source>
</reference>
<feature type="chain" id="PRO_5046172221" evidence="1">
    <location>
        <begin position="20"/>
        <end position="395"/>
    </location>
</feature>
<dbReference type="Gene3D" id="3.40.50.11970">
    <property type="match status" value="1"/>
</dbReference>
<dbReference type="PANTHER" id="PTHR37835">
    <property type="entry name" value="ALPHA-CLOSTRIPAIN"/>
    <property type="match status" value="1"/>
</dbReference>
<name>A0ABY5V1S0_9BACT</name>
<dbReference type="PANTHER" id="PTHR37835:SF1">
    <property type="entry name" value="ALPHA-CLOSTRIPAIN"/>
    <property type="match status" value="1"/>
</dbReference>
<dbReference type="PROSITE" id="PS51257">
    <property type="entry name" value="PROKAR_LIPOPROTEIN"/>
    <property type="match status" value="1"/>
</dbReference>
<protein>
    <submittedName>
        <fullName evidence="2">Clostripain-related cysteine peptidase</fullName>
    </submittedName>
</protein>
<keyword evidence="3" id="KW-1185">Reference proteome</keyword>
<dbReference type="InterPro" id="IPR005077">
    <property type="entry name" value="Peptidase_C11"/>
</dbReference>
<accession>A0ABY5V1S0</accession>
<dbReference type="GeneID" id="82890323"/>